<feature type="compositionally biased region" description="Basic and acidic residues" evidence="1">
    <location>
        <begin position="63"/>
        <end position="87"/>
    </location>
</feature>
<dbReference type="Proteomes" id="UP000051836">
    <property type="component" value="Unassembled WGS sequence"/>
</dbReference>
<dbReference type="AlphaFoldDB" id="A0A0Q3X784"/>
<name>A0A0Q3X784_AMAAE</name>
<keyword evidence="3" id="KW-1185">Reference proteome</keyword>
<evidence type="ECO:0000256" key="1">
    <source>
        <dbReference type="SAM" id="MobiDB-lite"/>
    </source>
</evidence>
<protein>
    <submittedName>
        <fullName evidence="2">Uncharacterized protein</fullName>
    </submittedName>
</protein>
<comment type="caution">
    <text evidence="2">The sequence shown here is derived from an EMBL/GenBank/DDBJ whole genome shotgun (WGS) entry which is preliminary data.</text>
</comment>
<sequence>MQLQIQVVNTNGVQLPYQHNGVASGVFLMVQQVIQELVGLETAFGAAADNFCASSLQVEEEDKDKKEKKEQQEEEEKERGEGGGHCR</sequence>
<gene>
    <name evidence="2" type="ORF">AAES_22478</name>
</gene>
<feature type="region of interest" description="Disordered" evidence="1">
    <location>
        <begin position="55"/>
        <end position="87"/>
    </location>
</feature>
<evidence type="ECO:0000313" key="2">
    <source>
        <dbReference type="EMBL" id="KQL59371.1"/>
    </source>
</evidence>
<accession>A0A0Q3X784</accession>
<evidence type="ECO:0000313" key="3">
    <source>
        <dbReference type="Proteomes" id="UP000051836"/>
    </source>
</evidence>
<reference evidence="2 3" key="1">
    <citation type="submission" date="2015-10" db="EMBL/GenBank/DDBJ databases">
        <authorList>
            <person name="Gilbert D.G."/>
        </authorList>
    </citation>
    <scope>NUCLEOTIDE SEQUENCE [LARGE SCALE GENOMIC DNA]</scope>
    <source>
        <strain evidence="2">FVVF132</strain>
    </source>
</reference>
<proteinExistence type="predicted"/>
<organism evidence="2 3">
    <name type="scientific">Amazona aestiva</name>
    <name type="common">Blue-fronted Amazon parrot</name>
    <dbReference type="NCBI Taxonomy" id="12930"/>
    <lineage>
        <taxon>Eukaryota</taxon>
        <taxon>Metazoa</taxon>
        <taxon>Chordata</taxon>
        <taxon>Craniata</taxon>
        <taxon>Vertebrata</taxon>
        <taxon>Euteleostomi</taxon>
        <taxon>Archelosauria</taxon>
        <taxon>Archosauria</taxon>
        <taxon>Dinosauria</taxon>
        <taxon>Saurischia</taxon>
        <taxon>Theropoda</taxon>
        <taxon>Coelurosauria</taxon>
        <taxon>Aves</taxon>
        <taxon>Neognathae</taxon>
        <taxon>Neoaves</taxon>
        <taxon>Telluraves</taxon>
        <taxon>Australaves</taxon>
        <taxon>Psittaciformes</taxon>
        <taxon>Psittacidae</taxon>
        <taxon>Amazona</taxon>
    </lineage>
</organism>
<dbReference type="EMBL" id="LMAW01000348">
    <property type="protein sequence ID" value="KQL59371.1"/>
    <property type="molecule type" value="Genomic_DNA"/>
</dbReference>